<keyword evidence="1" id="KW-1133">Transmembrane helix</keyword>
<reference evidence="2" key="1">
    <citation type="submission" date="2021-06" db="EMBL/GenBank/DDBJ databases">
        <title>Direct submission.</title>
        <authorList>
            <person name="Lee C.-S."/>
            <person name="Jin L."/>
        </authorList>
    </citation>
    <scope>NUCLEOTIDE SEQUENCE</scope>
    <source>
        <strain evidence="2">Con5</strain>
    </source>
</reference>
<keyword evidence="1" id="KW-0472">Membrane</keyword>
<dbReference type="AlphaFoldDB" id="A0A975P8S8"/>
<dbReference type="Proteomes" id="UP000679352">
    <property type="component" value="Chromosome"/>
</dbReference>
<dbReference type="EMBL" id="CP076361">
    <property type="protein sequence ID" value="QWK91497.1"/>
    <property type="molecule type" value="Genomic_DNA"/>
</dbReference>
<evidence type="ECO:0000313" key="2">
    <source>
        <dbReference type="EMBL" id="QWK91497.1"/>
    </source>
</evidence>
<sequence length="65" mass="6446">MKTGLWAVAGFLAGGVLAGAIGILLPSVVSISQAEGAYAMGVAFFWVPAGAIAGAVLGVVMARRR</sequence>
<keyword evidence="3" id="KW-1185">Reference proteome</keyword>
<proteinExistence type="predicted"/>
<dbReference type="KEGG" id="gfu:KM031_06335"/>
<evidence type="ECO:0000313" key="3">
    <source>
        <dbReference type="Proteomes" id="UP000679352"/>
    </source>
</evidence>
<feature type="transmembrane region" description="Helical" evidence="1">
    <location>
        <begin position="42"/>
        <end position="62"/>
    </location>
</feature>
<protein>
    <submittedName>
        <fullName evidence="2">Uncharacterized protein</fullName>
    </submittedName>
</protein>
<dbReference type="RefSeq" id="WP_215503689.1">
    <property type="nucleotide sequence ID" value="NZ_CP076361.1"/>
</dbReference>
<organism evidence="2 3">
    <name type="scientific">Gemmobacter fulvus</name>
    <dbReference type="NCBI Taxonomy" id="2840474"/>
    <lineage>
        <taxon>Bacteria</taxon>
        <taxon>Pseudomonadati</taxon>
        <taxon>Pseudomonadota</taxon>
        <taxon>Alphaproteobacteria</taxon>
        <taxon>Rhodobacterales</taxon>
        <taxon>Paracoccaceae</taxon>
        <taxon>Gemmobacter</taxon>
    </lineage>
</organism>
<evidence type="ECO:0000256" key="1">
    <source>
        <dbReference type="SAM" id="Phobius"/>
    </source>
</evidence>
<accession>A0A975P8S8</accession>
<keyword evidence="1" id="KW-0812">Transmembrane</keyword>
<gene>
    <name evidence="2" type="ORF">KM031_06335</name>
</gene>
<name>A0A975P8S8_9RHOB</name>